<dbReference type="GO" id="GO:0004364">
    <property type="term" value="F:glutathione transferase activity"/>
    <property type="evidence" value="ECO:0007669"/>
    <property type="project" value="UniProtKB-EC"/>
</dbReference>
<dbReference type="InterPro" id="IPR004045">
    <property type="entry name" value="Glutathione_S-Trfase_N"/>
</dbReference>
<dbReference type="SFLD" id="SFLDG01152">
    <property type="entry name" value="Main.3:_Omega-_and_Tau-like"/>
    <property type="match status" value="2"/>
</dbReference>
<comment type="catalytic activity">
    <reaction evidence="5">
        <text>RX + glutathione = an S-substituted glutathione + a halide anion + H(+)</text>
        <dbReference type="Rhea" id="RHEA:16437"/>
        <dbReference type="ChEBI" id="CHEBI:15378"/>
        <dbReference type="ChEBI" id="CHEBI:16042"/>
        <dbReference type="ChEBI" id="CHEBI:17792"/>
        <dbReference type="ChEBI" id="CHEBI:57925"/>
        <dbReference type="ChEBI" id="CHEBI:90779"/>
        <dbReference type="EC" id="2.5.1.18"/>
    </reaction>
</comment>
<evidence type="ECO:0000256" key="1">
    <source>
        <dbReference type="ARBA" id="ARBA00011067"/>
    </source>
</evidence>
<dbReference type="Proteomes" id="UP001162480">
    <property type="component" value="Chromosome 7"/>
</dbReference>
<keyword evidence="9" id="KW-1185">Reference proteome</keyword>
<dbReference type="InterPro" id="IPR045073">
    <property type="entry name" value="Omega/Tau-like"/>
</dbReference>
<reference evidence="8" key="1">
    <citation type="submission" date="2023-08" db="EMBL/GenBank/DDBJ databases">
        <authorList>
            <person name="Alioto T."/>
            <person name="Alioto T."/>
            <person name="Gomez Garrido J."/>
        </authorList>
    </citation>
    <scope>NUCLEOTIDE SEQUENCE</scope>
</reference>
<dbReference type="InterPro" id="IPR050983">
    <property type="entry name" value="GST_Omega/HSP26"/>
</dbReference>
<organism evidence="8 9">
    <name type="scientific">Octopus vulgaris</name>
    <name type="common">Common octopus</name>
    <dbReference type="NCBI Taxonomy" id="6645"/>
    <lineage>
        <taxon>Eukaryota</taxon>
        <taxon>Metazoa</taxon>
        <taxon>Spiralia</taxon>
        <taxon>Lophotrochozoa</taxon>
        <taxon>Mollusca</taxon>
        <taxon>Cephalopoda</taxon>
        <taxon>Coleoidea</taxon>
        <taxon>Octopodiformes</taxon>
        <taxon>Octopoda</taxon>
        <taxon>Incirrata</taxon>
        <taxon>Octopodidae</taxon>
        <taxon>Octopus</taxon>
    </lineage>
</organism>
<dbReference type="InterPro" id="IPR036249">
    <property type="entry name" value="Thioredoxin-like_sf"/>
</dbReference>
<keyword evidence="3" id="KW-0808">Transferase</keyword>
<evidence type="ECO:0000259" key="6">
    <source>
        <dbReference type="PROSITE" id="PS50404"/>
    </source>
</evidence>
<evidence type="ECO:0000256" key="4">
    <source>
        <dbReference type="ARBA" id="ARBA00023002"/>
    </source>
</evidence>
<comment type="similarity">
    <text evidence="1">Belongs to the GST superfamily. Omega family.</text>
</comment>
<dbReference type="SUPFAM" id="SSF52833">
    <property type="entry name" value="Thioredoxin-like"/>
    <property type="match status" value="2"/>
</dbReference>
<dbReference type="InterPro" id="IPR010987">
    <property type="entry name" value="Glutathione-S-Trfase_C-like"/>
</dbReference>
<dbReference type="AlphaFoldDB" id="A0AA36F664"/>
<dbReference type="Gene3D" id="3.40.30.10">
    <property type="entry name" value="Glutaredoxin"/>
    <property type="match status" value="2"/>
</dbReference>
<feature type="domain" description="GST C-terminal" evidence="7">
    <location>
        <begin position="89"/>
        <end position="225"/>
    </location>
</feature>
<name>A0AA36F664_OCTVU</name>
<dbReference type="GO" id="GO:0045174">
    <property type="term" value="F:glutathione dehydrogenase (ascorbate) activity"/>
    <property type="evidence" value="ECO:0007669"/>
    <property type="project" value="UniProtKB-ARBA"/>
</dbReference>
<sequence length="448" mass="52625">MSESTKLRFLSAWYCPFAQRLWIALLEKGIPFKYEETDLSNKTEEFLKLNPRGLVPVLVHDDKIIYESAVCVEYIDEAWPQNPKIMMEQPYDKAQVRIWGDYATSKIIPLFFAILRSDPENLGETQKSFVENIGSFVKAMSPTGNFFMGDSFSFADIMVLPWLQRLEVLKHYKNFEIPSDIDWYPRFQKWLTACSERESVTPTIPDMKKLIPIYKRYVKTNEVPFPNMSESTKLRFLSAWYCPFAQRLWIALLEKGIPFKYEETDLSNKTEEFLKLNPRGLVPVLVHDDKIIYESAVCVEYIDEAWPQNPKIMMEQPYDKAQVRIWGDYATSKIIPLFYSILRSDPENLGETQKSFVENIGSFVKAMSPTGNFFMGDSFSFADIMVFPWMQRLEVLKHFKNFEIPSDIDWYPRFQKWLTACSERESVTPTIPDMKKLIPRHKRYVKTK</sequence>
<gene>
    <name evidence="8" type="ORF">OCTVUL_1B014956</name>
</gene>
<dbReference type="SFLD" id="SFLDG00358">
    <property type="entry name" value="Main_(cytGST)"/>
    <property type="match status" value="2"/>
</dbReference>
<feature type="domain" description="GST N-terminal" evidence="6">
    <location>
        <begin position="232"/>
        <end position="310"/>
    </location>
</feature>
<dbReference type="PROSITE" id="PS50405">
    <property type="entry name" value="GST_CTER"/>
    <property type="match status" value="2"/>
</dbReference>
<dbReference type="InterPro" id="IPR040079">
    <property type="entry name" value="Glutathione_S-Trfase"/>
</dbReference>
<evidence type="ECO:0000259" key="7">
    <source>
        <dbReference type="PROSITE" id="PS50405"/>
    </source>
</evidence>
<dbReference type="PRINTS" id="PR01625">
    <property type="entry name" value="GSTRNSFRASEO"/>
</dbReference>
<dbReference type="SUPFAM" id="SSF47616">
    <property type="entry name" value="GST C-terminal domain-like"/>
    <property type="match status" value="2"/>
</dbReference>
<evidence type="ECO:0000256" key="3">
    <source>
        <dbReference type="ARBA" id="ARBA00022679"/>
    </source>
</evidence>
<protein>
    <recommendedName>
        <fullName evidence="2">glutathione transferase</fullName>
        <ecNumber evidence="2">2.5.1.18</ecNumber>
    </recommendedName>
</protein>
<dbReference type="GO" id="GO:0005737">
    <property type="term" value="C:cytoplasm"/>
    <property type="evidence" value="ECO:0007669"/>
    <property type="project" value="InterPro"/>
</dbReference>
<keyword evidence="4" id="KW-0560">Oxidoreductase</keyword>
<evidence type="ECO:0000313" key="9">
    <source>
        <dbReference type="Proteomes" id="UP001162480"/>
    </source>
</evidence>
<dbReference type="SFLD" id="SFLDS00019">
    <property type="entry name" value="Glutathione_Transferase_(cytos"/>
    <property type="match status" value="2"/>
</dbReference>
<dbReference type="Gene3D" id="1.20.1050.10">
    <property type="match status" value="2"/>
</dbReference>
<evidence type="ECO:0000313" key="8">
    <source>
        <dbReference type="EMBL" id="CAI9725932.1"/>
    </source>
</evidence>
<feature type="domain" description="GST N-terminal" evidence="6">
    <location>
        <begin position="5"/>
        <end position="83"/>
    </location>
</feature>
<dbReference type="PROSITE" id="PS50404">
    <property type="entry name" value="GST_NTER"/>
    <property type="match status" value="2"/>
</dbReference>
<dbReference type="Pfam" id="PF13409">
    <property type="entry name" value="GST_N_2"/>
    <property type="match status" value="2"/>
</dbReference>
<dbReference type="InterPro" id="IPR005442">
    <property type="entry name" value="GST_omega"/>
</dbReference>
<dbReference type="PANTHER" id="PTHR43968:SF6">
    <property type="entry name" value="GLUTATHIONE S-TRANSFERASE OMEGA"/>
    <property type="match status" value="1"/>
</dbReference>
<proteinExistence type="inferred from homology"/>
<dbReference type="PANTHER" id="PTHR43968">
    <property type="match status" value="1"/>
</dbReference>
<evidence type="ECO:0000256" key="5">
    <source>
        <dbReference type="ARBA" id="ARBA00047960"/>
    </source>
</evidence>
<dbReference type="InterPro" id="IPR036282">
    <property type="entry name" value="Glutathione-S-Trfase_C_sf"/>
</dbReference>
<accession>A0AA36F664</accession>
<dbReference type="EMBL" id="OX597820">
    <property type="protein sequence ID" value="CAI9725932.1"/>
    <property type="molecule type" value="Genomic_DNA"/>
</dbReference>
<feature type="domain" description="GST C-terminal" evidence="7">
    <location>
        <begin position="316"/>
        <end position="445"/>
    </location>
</feature>
<evidence type="ECO:0000256" key="2">
    <source>
        <dbReference type="ARBA" id="ARBA00012452"/>
    </source>
</evidence>
<dbReference type="EC" id="2.5.1.18" evidence="2"/>
<dbReference type="Pfam" id="PF13410">
    <property type="entry name" value="GST_C_2"/>
    <property type="match status" value="2"/>
</dbReference>